<name>A0A3N2Q196_SODAK</name>
<accession>A0A3N2Q196</accession>
<dbReference type="GeneID" id="39582398"/>
<dbReference type="EMBL" id="ML119052">
    <property type="protein sequence ID" value="ROT40533.1"/>
    <property type="molecule type" value="Genomic_DNA"/>
</dbReference>
<reference evidence="1 2" key="1">
    <citation type="journal article" date="2018" name="Mol. Ecol.">
        <title>The obligate alkalophilic soda-lake fungus Sodiomyces alkalinus has shifted to a protein diet.</title>
        <authorList>
            <person name="Grum-Grzhimaylo A.A."/>
            <person name="Falkoski D.L."/>
            <person name="van den Heuvel J."/>
            <person name="Valero-Jimenez C.A."/>
            <person name="Min B."/>
            <person name="Choi I.G."/>
            <person name="Lipzen A."/>
            <person name="Daum C.G."/>
            <person name="Aanen D.K."/>
            <person name="Tsang A."/>
            <person name="Henrissat B."/>
            <person name="Bilanenko E.N."/>
            <person name="de Vries R.P."/>
            <person name="van Kan J.A.L."/>
            <person name="Grigoriev I.V."/>
            <person name="Debets A.J.M."/>
        </authorList>
    </citation>
    <scope>NUCLEOTIDE SEQUENCE [LARGE SCALE GENOMIC DNA]</scope>
    <source>
        <strain evidence="1 2">F11</strain>
    </source>
</reference>
<dbReference type="Proteomes" id="UP000272025">
    <property type="component" value="Unassembled WGS sequence"/>
</dbReference>
<evidence type="ECO:0000313" key="2">
    <source>
        <dbReference type="Proteomes" id="UP000272025"/>
    </source>
</evidence>
<protein>
    <submittedName>
        <fullName evidence="1">Uncharacterized protein</fullName>
    </submittedName>
</protein>
<evidence type="ECO:0000313" key="1">
    <source>
        <dbReference type="EMBL" id="ROT40533.1"/>
    </source>
</evidence>
<dbReference type="AlphaFoldDB" id="A0A3N2Q196"/>
<sequence>MTSVTGIVSHCCSKAFGTIASIKSKIPTQTTTPSGTGYAMNGKILSFLVAIERTGGWVVDNRFAGSRATTDSRYARLPEDSEIRMMASSLYVRESLQQNIVRVTQVKSNDMEKQSMVPCWSADGVDAILPTRKICIHRHFPLNPCPFTDYPLINKLPLVTYALALSPGSTNPMRHCSL</sequence>
<proteinExistence type="predicted"/>
<gene>
    <name evidence="1" type="ORF">SODALDRAFT_356543</name>
</gene>
<dbReference type="RefSeq" id="XP_028468339.1">
    <property type="nucleotide sequence ID" value="XM_028613920.1"/>
</dbReference>
<keyword evidence="2" id="KW-1185">Reference proteome</keyword>
<organism evidence="1 2">
    <name type="scientific">Sodiomyces alkalinus (strain CBS 110278 / VKM F-3762 / F11)</name>
    <name type="common">Alkaliphilic filamentous fungus</name>
    <dbReference type="NCBI Taxonomy" id="1314773"/>
    <lineage>
        <taxon>Eukaryota</taxon>
        <taxon>Fungi</taxon>
        <taxon>Dikarya</taxon>
        <taxon>Ascomycota</taxon>
        <taxon>Pezizomycotina</taxon>
        <taxon>Sordariomycetes</taxon>
        <taxon>Hypocreomycetidae</taxon>
        <taxon>Glomerellales</taxon>
        <taxon>Plectosphaerellaceae</taxon>
        <taxon>Sodiomyces</taxon>
    </lineage>
</organism>